<keyword evidence="6" id="KW-0995">Kinetochore</keyword>
<evidence type="ECO:0000313" key="10">
    <source>
        <dbReference type="EnsemblMetazoa" id="G13032.3:cds"/>
    </source>
</evidence>
<name>A0A8W8I9N2_MAGGI</name>
<dbReference type="EnsemblMetazoa" id="G13032.1">
    <property type="protein sequence ID" value="G13032.1:cds"/>
    <property type="gene ID" value="G13032"/>
</dbReference>
<keyword evidence="4" id="KW-0132">Cell division</keyword>
<dbReference type="PANTHER" id="PTHR15459">
    <property type="entry name" value="POLYAMINE-MODULATED FACTOR 1"/>
    <property type="match status" value="1"/>
</dbReference>
<evidence type="ECO:0008006" key="12">
    <source>
        <dbReference type="Google" id="ProtNLM"/>
    </source>
</evidence>
<evidence type="ECO:0000256" key="4">
    <source>
        <dbReference type="ARBA" id="ARBA00022618"/>
    </source>
</evidence>
<organism evidence="10 11">
    <name type="scientific">Magallana gigas</name>
    <name type="common">Pacific oyster</name>
    <name type="synonym">Crassostrea gigas</name>
    <dbReference type="NCBI Taxonomy" id="29159"/>
    <lineage>
        <taxon>Eukaryota</taxon>
        <taxon>Metazoa</taxon>
        <taxon>Spiralia</taxon>
        <taxon>Lophotrochozoa</taxon>
        <taxon>Mollusca</taxon>
        <taxon>Bivalvia</taxon>
        <taxon>Autobranchia</taxon>
        <taxon>Pteriomorphia</taxon>
        <taxon>Ostreida</taxon>
        <taxon>Ostreoidea</taxon>
        <taxon>Ostreidae</taxon>
        <taxon>Magallana</taxon>
    </lineage>
</organism>
<keyword evidence="9" id="KW-0137">Centromere</keyword>
<sequence length="215" mass="24880">MSMENCEDPIEAKESADQILGDVNESQVVDGKVMQQFKQCLDISLSNFYSSIRFSLFKEHLHPLRKRHPQDLKKMHAQFLAQLNANIAEEIDWMLKEENIGKLLNGLNDLIDENPHKGKKAWRPSGNAEQDLLAHTAPYKLKEKERLQGILSDLQSQNKLLKDAARARQSKLEHTQQKIEQKAQQWKEIDQIVDSFDMEATKKFLLKYSSHSSIR</sequence>
<proteinExistence type="predicted"/>
<dbReference type="AlphaFoldDB" id="A0A8W8I9N2"/>
<evidence type="ECO:0000256" key="3">
    <source>
        <dbReference type="ARBA" id="ARBA00022454"/>
    </source>
</evidence>
<keyword evidence="8" id="KW-0131">Cell cycle</keyword>
<accession>A0A8W8I9N2</accession>
<dbReference type="EnsemblMetazoa" id="G13032.3">
    <property type="protein sequence ID" value="G13032.3:cds"/>
    <property type="gene ID" value="G13032"/>
</dbReference>
<dbReference type="OMA" id="EMTQRIH"/>
<reference evidence="10" key="1">
    <citation type="submission" date="2022-08" db="UniProtKB">
        <authorList>
            <consortium name="EnsemblMetazoa"/>
        </authorList>
    </citation>
    <scope>IDENTIFICATION</scope>
    <source>
        <strain evidence="10">05x7-T-G4-1.051#20</strain>
    </source>
</reference>
<dbReference type="Proteomes" id="UP000005408">
    <property type="component" value="Unassembled WGS sequence"/>
</dbReference>
<dbReference type="GO" id="GO:0051301">
    <property type="term" value="P:cell division"/>
    <property type="evidence" value="ECO:0007669"/>
    <property type="project" value="UniProtKB-KW"/>
</dbReference>
<dbReference type="GO" id="GO:0005634">
    <property type="term" value="C:nucleus"/>
    <property type="evidence" value="ECO:0007669"/>
    <property type="project" value="UniProtKB-SubCell"/>
</dbReference>
<evidence type="ECO:0000256" key="7">
    <source>
        <dbReference type="ARBA" id="ARBA00023242"/>
    </source>
</evidence>
<dbReference type="Pfam" id="PF03980">
    <property type="entry name" value="Nnf1"/>
    <property type="match status" value="1"/>
</dbReference>
<evidence type="ECO:0000256" key="5">
    <source>
        <dbReference type="ARBA" id="ARBA00022776"/>
    </source>
</evidence>
<dbReference type="GO" id="GO:0000444">
    <property type="term" value="C:MIS12/MIND type complex"/>
    <property type="evidence" value="ECO:0007669"/>
    <property type="project" value="InterPro"/>
</dbReference>
<protein>
    <recommendedName>
        <fullName evidence="12">Polyamine-modulated factor 1</fullName>
    </recommendedName>
</protein>
<dbReference type="PANTHER" id="PTHR15459:SF3">
    <property type="entry name" value="POLYAMINE-MODULATED FACTOR 1"/>
    <property type="match status" value="1"/>
</dbReference>
<evidence type="ECO:0000256" key="1">
    <source>
        <dbReference type="ARBA" id="ARBA00004123"/>
    </source>
</evidence>
<evidence type="ECO:0000256" key="9">
    <source>
        <dbReference type="ARBA" id="ARBA00023328"/>
    </source>
</evidence>
<evidence type="ECO:0000256" key="8">
    <source>
        <dbReference type="ARBA" id="ARBA00023306"/>
    </source>
</evidence>
<evidence type="ECO:0000313" key="11">
    <source>
        <dbReference type="Proteomes" id="UP000005408"/>
    </source>
</evidence>
<keyword evidence="3" id="KW-0158">Chromosome</keyword>
<comment type="subcellular location">
    <subcellularLocation>
        <location evidence="2">Chromosome</location>
        <location evidence="2">Centromere</location>
        <location evidence="2">Kinetochore</location>
    </subcellularLocation>
    <subcellularLocation>
        <location evidence="1">Nucleus</location>
    </subcellularLocation>
</comment>
<keyword evidence="11" id="KW-1185">Reference proteome</keyword>
<keyword evidence="7" id="KW-0539">Nucleus</keyword>
<keyword evidence="5" id="KW-0498">Mitosis</keyword>
<dbReference type="OrthoDB" id="18453at2759"/>
<evidence type="ECO:0000256" key="2">
    <source>
        <dbReference type="ARBA" id="ARBA00004629"/>
    </source>
</evidence>
<dbReference type="GO" id="GO:0007059">
    <property type="term" value="P:chromosome segregation"/>
    <property type="evidence" value="ECO:0007669"/>
    <property type="project" value="TreeGrafter"/>
</dbReference>
<evidence type="ECO:0000256" key="6">
    <source>
        <dbReference type="ARBA" id="ARBA00022838"/>
    </source>
</evidence>
<dbReference type="InterPro" id="IPR007128">
    <property type="entry name" value="PMF1/Nnf1"/>
</dbReference>